<organism evidence="1 2">
    <name type="scientific">Leptospira weilii str. 2006001853</name>
    <dbReference type="NCBI Taxonomy" id="1001589"/>
    <lineage>
        <taxon>Bacteria</taxon>
        <taxon>Pseudomonadati</taxon>
        <taxon>Spirochaetota</taxon>
        <taxon>Spirochaetia</taxon>
        <taxon>Leptospirales</taxon>
        <taxon>Leptospiraceae</taxon>
        <taxon>Leptospira</taxon>
    </lineage>
</organism>
<proteinExistence type="predicted"/>
<dbReference type="AlphaFoldDB" id="A0A828YX40"/>
<dbReference type="Proteomes" id="UP000001338">
    <property type="component" value="Unassembled WGS sequence"/>
</dbReference>
<evidence type="ECO:0000313" key="1">
    <source>
        <dbReference type="EMBL" id="EKR62422.1"/>
    </source>
</evidence>
<name>A0A828YX40_9LEPT</name>
<accession>A0A828YX40</accession>
<gene>
    <name evidence="1" type="ORF">LEP1GSC036_1565</name>
</gene>
<sequence>MNFQERIRKPVFNFGKNPKPISKTDSIGMDFRIFQLCKHFRPSPSGLALPKPTQLKKCGLEFYPNHP</sequence>
<evidence type="ECO:0000313" key="2">
    <source>
        <dbReference type="Proteomes" id="UP000001338"/>
    </source>
</evidence>
<reference evidence="1 2" key="1">
    <citation type="submission" date="2012-10" db="EMBL/GenBank/DDBJ databases">
        <authorList>
            <person name="Harkins D.M."/>
            <person name="Durkin A.S."/>
            <person name="Brinkac L.M."/>
            <person name="Haft D.H."/>
            <person name="Selengut J.D."/>
            <person name="Sanka R."/>
            <person name="DePew J."/>
            <person name="Purushe J."/>
            <person name="Whelen A.C."/>
            <person name="Vinetz J.M."/>
            <person name="Sutton G.G."/>
            <person name="Nierman W.C."/>
            <person name="Fouts D.E."/>
        </authorList>
    </citation>
    <scope>NUCLEOTIDE SEQUENCE [LARGE SCALE GENOMIC DNA]</scope>
    <source>
        <strain evidence="1 2">2006001853</strain>
    </source>
</reference>
<dbReference type="EMBL" id="AFLV02000081">
    <property type="protein sequence ID" value="EKR62422.1"/>
    <property type="molecule type" value="Genomic_DNA"/>
</dbReference>
<protein>
    <submittedName>
        <fullName evidence="1">Uncharacterized protein</fullName>
    </submittedName>
</protein>
<comment type="caution">
    <text evidence="1">The sequence shown here is derived from an EMBL/GenBank/DDBJ whole genome shotgun (WGS) entry which is preliminary data.</text>
</comment>